<name>A0AAE3AIW4_9FIRM</name>
<dbReference type="InterPro" id="IPR001387">
    <property type="entry name" value="Cro/C1-type_HTH"/>
</dbReference>
<dbReference type="PROSITE" id="PS50943">
    <property type="entry name" value="HTH_CROC1"/>
    <property type="match status" value="1"/>
</dbReference>
<dbReference type="Proteomes" id="UP001199424">
    <property type="component" value="Unassembled WGS sequence"/>
</dbReference>
<keyword evidence="1" id="KW-0238">DNA-binding</keyword>
<dbReference type="InterPro" id="IPR037914">
    <property type="entry name" value="SpoVT-AbrB_sf"/>
</dbReference>
<reference evidence="3" key="1">
    <citation type="submission" date="2021-10" db="EMBL/GenBank/DDBJ databases">
        <title>Anaerobic single-cell dispensing facilitates the cultivation of human gut bacteria.</title>
        <authorList>
            <person name="Afrizal A."/>
        </authorList>
    </citation>
    <scope>NUCLEOTIDE SEQUENCE</scope>
    <source>
        <strain evidence="3">CLA-AA-H250</strain>
    </source>
</reference>
<dbReference type="PANTHER" id="PTHR46558:SF11">
    <property type="entry name" value="HTH-TYPE TRANSCRIPTIONAL REGULATOR XRE"/>
    <property type="match status" value="1"/>
</dbReference>
<dbReference type="SMART" id="SM00966">
    <property type="entry name" value="SpoVT_AbrB"/>
    <property type="match status" value="1"/>
</dbReference>
<dbReference type="AlphaFoldDB" id="A0AAE3AIW4"/>
<evidence type="ECO:0000313" key="4">
    <source>
        <dbReference type="Proteomes" id="UP001199424"/>
    </source>
</evidence>
<dbReference type="PANTHER" id="PTHR46558">
    <property type="entry name" value="TRACRIPTIONAL REGULATORY PROTEIN-RELATED-RELATED"/>
    <property type="match status" value="1"/>
</dbReference>
<dbReference type="GO" id="GO:0003677">
    <property type="term" value="F:DNA binding"/>
    <property type="evidence" value="ECO:0007669"/>
    <property type="project" value="UniProtKB-KW"/>
</dbReference>
<protein>
    <submittedName>
        <fullName evidence="3">Helix-turn-helix domain-containing protein</fullName>
    </submittedName>
</protein>
<dbReference type="InterPro" id="IPR010982">
    <property type="entry name" value="Lambda_DNA-bd_dom_sf"/>
</dbReference>
<sequence length="146" mass="16024">MLADNLILLRGLKGLTQEQAAEIAGVTRQSYSKWEQGETVPDIEKCDHLARHYGVTLDALLHDQNRVGHTALAPAPAGKHLWGAVTLSTRGQIVIPKAAREMFDLKEGDRLIVLGDKGEGIALVKAEDFERKMQKALEISQHPAEP</sequence>
<dbReference type="SUPFAM" id="SSF89447">
    <property type="entry name" value="AbrB/MazE/MraZ-like"/>
    <property type="match status" value="1"/>
</dbReference>
<dbReference type="Pfam" id="PF01381">
    <property type="entry name" value="HTH_3"/>
    <property type="match status" value="1"/>
</dbReference>
<dbReference type="InterPro" id="IPR007159">
    <property type="entry name" value="SpoVT-AbrB_dom"/>
</dbReference>
<evidence type="ECO:0000313" key="3">
    <source>
        <dbReference type="EMBL" id="MCC2137489.1"/>
    </source>
</evidence>
<dbReference type="RefSeq" id="WP_308449714.1">
    <property type="nucleotide sequence ID" value="NZ_JAJEQC010000010.1"/>
</dbReference>
<dbReference type="Pfam" id="PF04014">
    <property type="entry name" value="MazE_antitoxin"/>
    <property type="match status" value="1"/>
</dbReference>
<evidence type="ECO:0000256" key="1">
    <source>
        <dbReference type="ARBA" id="ARBA00023125"/>
    </source>
</evidence>
<dbReference type="CDD" id="cd00093">
    <property type="entry name" value="HTH_XRE"/>
    <property type="match status" value="1"/>
</dbReference>
<proteinExistence type="predicted"/>
<dbReference type="SMART" id="SM00530">
    <property type="entry name" value="HTH_XRE"/>
    <property type="match status" value="1"/>
</dbReference>
<dbReference type="EMBL" id="JAJEQC010000010">
    <property type="protein sequence ID" value="MCC2137489.1"/>
    <property type="molecule type" value="Genomic_DNA"/>
</dbReference>
<keyword evidence="4" id="KW-1185">Reference proteome</keyword>
<gene>
    <name evidence="3" type="ORF">LKD31_10740</name>
</gene>
<evidence type="ECO:0000259" key="2">
    <source>
        <dbReference type="PROSITE" id="PS50943"/>
    </source>
</evidence>
<comment type="caution">
    <text evidence="3">The sequence shown here is derived from an EMBL/GenBank/DDBJ whole genome shotgun (WGS) entry which is preliminary data.</text>
</comment>
<organism evidence="3 4">
    <name type="scientific">Hominenteromicrobium mulieris</name>
    <dbReference type="NCBI Taxonomy" id="2885357"/>
    <lineage>
        <taxon>Bacteria</taxon>
        <taxon>Bacillati</taxon>
        <taxon>Bacillota</taxon>
        <taxon>Clostridia</taxon>
        <taxon>Eubacteriales</taxon>
        <taxon>Oscillospiraceae</taxon>
        <taxon>Hominenteromicrobium</taxon>
    </lineage>
</organism>
<dbReference type="NCBIfam" id="TIGR01439">
    <property type="entry name" value="lp_hng_hel_AbrB"/>
    <property type="match status" value="1"/>
</dbReference>
<dbReference type="SUPFAM" id="SSF47413">
    <property type="entry name" value="lambda repressor-like DNA-binding domains"/>
    <property type="match status" value="1"/>
</dbReference>
<accession>A0AAE3AIW4</accession>
<feature type="domain" description="HTH cro/C1-type" evidence="2">
    <location>
        <begin position="6"/>
        <end position="60"/>
    </location>
</feature>
<dbReference type="Gene3D" id="2.10.260.10">
    <property type="match status" value="1"/>
</dbReference>
<dbReference type="Gene3D" id="1.10.260.40">
    <property type="entry name" value="lambda repressor-like DNA-binding domains"/>
    <property type="match status" value="1"/>
</dbReference>